<dbReference type="EC" id="2.7.1.191" evidence="5"/>
<dbReference type="SUPFAM" id="SSF52728">
    <property type="entry name" value="PTS IIb component"/>
    <property type="match status" value="1"/>
</dbReference>
<evidence type="ECO:0000259" key="20">
    <source>
        <dbReference type="PROSITE" id="PS51101"/>
    </source>
</evidence>
<evidence type="ECO:0000256" key="8">
    <source>
        <dbReference type="ARBA" id="ARBA00022475"/>
    </source>
</evidence>
<dbReference type="Gene3D" id="3.40.50.510">
    <property type="entry name" value="Phosphotransferase system, mannose-type IIA component"/>
    <property type="match status" value="1"/>
</dbReference>
<evidence type="ECO:0000256" key="13">
    <source>
        <dbReference type="ARBA" id="ARBA00022683"/>
    </source>
</evidence>
<dbReference type="InterPro" id="IPR033887">
    <property type="entry name" value="PTS_IIA_man"/>
</dbReference>
<dbReference type="PANTHER" id="PTHR33799:SF1">
    <property type="entry name" value="PTS SYSTEM MANNOSE-SPECIFIC EIIAB COMPONENT-RELATED"/>
    <property type="match status" value="1"/>
</dbReference>
<dbReference type="Proteomes" id="UP000297454">
    <property type="component" value="Unassembled WGS sequence"/>
</dbReference>
<proteinExistence type="predicted"/>
<accession>A0A4R9C073</accession>
<dbReference type="GO" id="GO:0005737">
    <property type="term" value="C:cytoplasm"/>
    <property type="evidence" value="ECO:0007669"/>
    <property type="project" value="UniProtKB-SubCell"/>
</dbReference>
<dbReference type="Gene3D" id="3.40.35.10">
    <property type="entry name" value="Phosphotransferase system, sorbose subfamily IIB component"/>
    <property type="match status" value="1"/>
</dbReference>
<evidence type="ECO:0000256" key="5">
    <source>
        <dbReference type="ARBA" id="ARBA00011929"/>
    </source>
</evidence>
<dbReference type="InterPro" id="IPR004701">
    <property type="entry name" value="PTS_EIIA_man-typ"/>
</dbReference>
<dbReference type="InterPro" id="IPR013789">
    <property type="entry name" value="PTS_EIIA_man"/>
</dbReference>
<dbReference type="GO" id="GO:0005886">
    <property type="term" value="C:plasma membrane"/>
    <property type="evidence" value="ECO:0007669"/>
    <property type="project" value="UniProtKB-SubCell"/>
</dbReference>
<feature type="domain" description="PTS EIIB type-4" evidence="20">
    <location>
        <begin position="160"/>
        <end position="325"/>
    </location>
</feature>
<dbReference type="PROSITE" id="PS51096">
    <property type="entry name" value="PTS_EIIA_TYPE_4"/>
    <property type="match status" value="1"/>
</dbReference>
<dbReference type="Pfam" id="PF03830">
    <property type="entry name" value="PTSIIB_sorb"/>
    <property type="match status" value="1"/>
</dbReference>
<gene>
    <name evidence="21" type="ORF">EQF91_06640</name>
</gene>
<keyword evidence="15" id="KW-0472">Membrane</keyword>
<protein>
    <recommendedName>
        <fullName evidence="6">PTS system mannose-specific EIIAB component</fullName>
        <ecNumber evidence="5">2.7.1.191</ecNumber>
    </recommendedName>
    <alternativeName>
        <fullName evidence="18">EIIAB-Man</fullName>
    </alternativeName>
    <alternativeName>
        <fullName evidence="17">EIII-Man</fullName>
    </alternativeName>
</protein>
<keyword evidence="8" id="KW-1003">Cell membrane</keyword>
<comment type="catalytic activity">
    <reaction evidence="1">
        <text>D-mannose(out) + N(pros)-phospho-L-histidyl-[protein] = D-mannose 6-phosphate(in) + L-histidyl-[protein]</text>
        <dbReference type="Rhea" id="RHEA:49232"/>
        <dbReference type="Rhea" id="RHEA-COMP:9745"/>
        <dbReference type="Rhea" id="RHEA-COMP:9746"/>
        <dbReference type="ChEBI" id="CHEBI:4208"/>
        <dbReference type="ChEBI" id="CHEBI:29979"/>
        <dbReference type="ChEBI" id="CHEBI:58735"/>
        <dbReference type="ChEBI" id="CHEBI:64837"/>
        <dbReference type="EC" id="2.7.1.191"/>
    </reaction>
</comment>
<feature type="domain" description="PTS EIIA type-4" evidence="19">
    <location>
        <begin position="1"/>
        <end position="126"/>
    </location>
</feature>
<comment type="subcellular location">
    <subcellularLocation>
        <location evidence="2">Cell membrane</location>
    </subcellularLocation>
    <subcellularLocation>
        <location evidence="3">Cytoplasm</location>
    </subcellularLocation>
</comment>
<dbReference type="PANTHER" id="PTHR33799">
    <property type="entry name" value="PTS PERMEASE-RELATED-RELATED"/>
    <property type="match status" value="1"/>
</dbReference>
<dbReference type="CDD" id="cd00006">
    <property type="entry name" value="PTS_IIA_man"/>
    <property type="match status" value="1"/>
</dbReference>
<evidence type="ECO:0000256" key="15">
    <source>
        <dbReference type="ARBA" id="ARBA00023136"/>
    </source>
</evidence>
<evidence type="ECO:0000256" key="3">
    <source>
        <dbReference type="ARBA" id="ARBA00004496"/>
    </source>
</evidence>
<evidence type="ECO:0000256" key="16">
    <source>
        <dbReference type="ARBA" id="ARBA00023757"/>
    </source>
</evidence>
<evidence type="ECO:0000256" key="11">
    <source>
        <dbReference type="ARBA" id="ARBA00022597"/>
    </source>
</evidence>
<keyword evidence="12" id="KW-0808">Transferase</keyword>
<keyword evidence="14" id="KW-0418">Kinase</keyword>
<name>A0A4R9C073_9FIRM</name>
<evidence type="ECO:0000256" key="14">
    <source>
        <dbReference type="ARBA" id="ARBA00022777"/>
    </source>
</evidence>
<dbReference type="InterPro" id="IPR036662">
    <property type="entry name" value="PTS_EIIA_man-typ_sf"/>
</dbReference>
<evidence type="ECO:0000259" key="19">
    <source>
        <dbReference type="PROSITE" id="PS51096"/>
    </source>
</evidence>
<keyword evidence="13" id="KW-0598">Phosphotransferase system</keyword>
<dbReference type="InterPro" id="IPR036667">
    <property type="entry name" value="PTS_IIB_sorbose-sp_sf"/>
</dbReference>
<dbReference type="GO" id="GO:0016301">
    <property type="term" value="F:kinase activity"/>
    <property type="evidence" value="ECO:0007669"/>
    <property type="project" value="UniProtKB-KW"/>
</dbReference>
<evidence type="ECO:0000256" key="4">
    <source>
        <dbReference type="ARBA" id="ARBA00011738"/>
    </source>
</evidence>
<comment type="function">
    <text evidence="16">The phosphoenolpyruvate-dependent sugar phosphotransferase system (sugar PTS), a major carbohydrate active transport system, catalyzes the phosphorylation of incoming sugar substrates concomitantly with their translocation across the cell membrane. The enzyme II ManXYZ PTS system is involved in mannose transport.</text>
</comment>
<keyword evidence="22" id="KW-1185">Reference proteome</keyword>
<comment type="subunit">
    <text evidence="4">Homodimer.</text>
</comment>
<dbReference type="EMBL" id="SCFR01000025">
    <property type="protein sequence ID" value="TFF65055.1"/>
    <property type="molecule type" value="Genomic_DNA"/>
</dbReference>
<dbReference type="Pfam" id="PF03610">
    <property type="entry name" value="EIIA-man"/>
    <property type="match status" value="1"/>
</dbReference>
<keyword evidence="9" id="KW-0963">Cytoplasm</keyword>
<evidence type="ECO:0000256" key="7">
    <source>
        <dbReference type="ARBA" id="ARBA00022448"/>
    </source>
</evidence>
<evidence type="ECO:0000256" key="2">
    <source>
        <dbReference type="ARBA" id="ARBA00004236"/>
    </source>
</evidence>
<dbReference type="CDD" id="cd00001">
    <property type="entry name" value="PTS_IIB_man"/>
    <property type="match status" value="1"/>
</dbReference>
<dbReference type="NCBIfam" id="TIGR00824">
    <property type="entry name" value="EIIA-man"/>
    <property type="match status" value="1"/>
</dbReference>
<dbReference type="PROSITE" id="PS51101">
    <property type="entry name" value="PTS_EIIB_TYPE_4"/>
    <property type="match status" value="1"/>
</dbReference>
<keyword evidence="7" id="KW-0813">Transport</keyword>
<dbReference type="AlphaFoldDB" id="A0A4R9C073"/>
<evidence type="ECO:0000256" key="1">
    <source>
        <dbReference type="ARBA" id="ARBA00000514"/>
    </source>
</evidence>
<evidence type="ECO:0000313" key="22">
    <source>
        <dbReference type="Proteomes" id="UP000297454"/>
    </source>
</evidence>
<evidence type="ECO:0000256" key="18">
    <source>
        <dbReference type="ARBA" id="ARBA00032197"/>
    </source>
</evidence>
<evidence type="ECO:0000256" key="9">
    <source>
        <dbReference type="ARBA" id="ARBA00022490"/>
    </source>
</evidence>
<evidence type="ECO:0000313" key="21">
    <source>
        <dbReference type="EMBL" id="TFF65055.1"/>
    </source>
</evidence>
<comment type="caution">
    <text evidence="21">The sequence shown here is derived from an EMBL/GenBank/DDBJ whole genome shotgun (WGS) entry which is preliminary data.</text>
</comment>
<dbReference type="RefSeq" id="WP_134744530.1">
    <property type="nucleotide sequence ID" value="NZ_CP119761.1"/>
</dbReference>
<dbReference type="GO" id="GO:0008982">
    <property type="term" value="F:protein-N(PI)-phosphohistidine-sugar phosphotransferase activity"/>
    <property type="evidence" value="ECO:0007669"/>
    <property type="project" value="InterPro"/>
</dbReference>
<dbReference type="InterPro" id="IPR051471">
    <property type="entry name" value="Bacterial_PTS_sugar_comp"/>
</dbReference>
<dbReference type="InterPro" id="IPR004720">
    <property type="entry name" value="PTS_IIB_sorbose-sp"/>
</dbReference>
<dbReference type="GO" id="GO:0009401">
    <property type="term" value="P:phosphoenolpyruvate-dependent sugar phosphotransferase system"/>
    <property type="evidence" value="ECO:0007669"/>
    <property type="project" value="UniProtKB-KW"/>
</dbReference>
<evidence type="ECO:0000256" key="10">
    <source>
        <dbReference type="ARBA" id="ARBA00022553"/>
    </source>
</evidence>
<reference evidence="21 22" key="1">
    <citation type="submission" date="2019-01" db="EMBL/GenBank/DDBJ databases">
        <title>Draft Genome Sequences of Helcococcus ovis Strains Isolated from the Uterus and Vagina of Dairy Cows with Metritis.</title>
        <authorList>
            <person name="Cunha F."/>
            <person name="Jeon S.J."/>
            <person name="Kutzer P."/>
            <person name="Galvao K.N."/>
        </authorList>
    </citation>
    <scope>NUCLEOTIDE SEQUENCE [LARGE SCALE GENOMIC DNA]</scope>
    <source>
        <strain evidence="21 22">KG-37</strain>
    </source>
</reference>
<sequence length="326" mass="35429">MVGIIIASHGSLAEGILQAGEMIFGKQDNVAACTLLPSEGPEDIKRKIKKAISSFDSQDEILILADLWGGTPFNQASQVIAGHEDKWAIIAGVNLPMAIAAFGERFGEESAQAIAKNILGEGKNNIKIYPESLSPKVDTKAEDAKVVKGSIPEGTVIGDGKFNYVLARIDTRLLHGQVATSWTKTTKPDRIIVVSDNVAQDDLRKNMIMQATPPGVTAHVVPIWKMIEVSKDPRFGGTRAMLLFETPQDVLKTIEGGVDLKEINLGSIAHSLGKAVITTSVAMGKEDYETLDKLRNMGIKFDVRKVPTDKGENFDNMMKKAKEQLY</sequence>
<evidence type="ECO:0000256" key="12">
    <source>
        <dbReference type="ARBA" id="ARBA00022679"/>
    </source>
</evidence>
<organism evidence="21 22">
    <name type="scientific">Helcococcus ovis</name>
    <dbReference type="NCBI Taxonomy" id="72026"/>
    <lineage>
        <taxon>Bacteria</taxon>
        <taxon>Bacillati</taxon>
        <taxon>Bacillota</taxon>
        <taxon>Tissierellia</taxon>
        <taxon>Tissierellales</taxon>
        <taxon>Peptoniphilaceae</taxon>
        <taxon>Helcococcus</taxon>
    </lineage>
</organism>
<evidence type="ECO:0000256" key="17">
    <source>
        <dbReference type="ARBA" id="ARBA00030229"/>
    </source>
</evidence>
<evidence type="ECO:0000256" key="6">
    <source>
        <dbReference type="ARBA" id="ARBA00021685"/>
    </source>
</evidence>
<keyword evidence="10" id="KW-0597">Phosphoprotein</keyword>
<keyword evidence="11" id="KW-0762">Sugar transport</keyword>
<dbReference type="SUPFAM" id="SSF53062">
    <property type="entry name" value="PTS system fructose IIA component-like"/>
    <property type="match status" value="1"/>
</dbReference>